<dbReference type="PROSITE" id="PS50089">
    <property type="entry name" value="ZF_RING_2"/>
    <property type="match status" value="1"/>
</dbReference>
<dbReference type="Pfam" id="PF13639">
    <property type="entry name" value="zf-RING_2"/>
    <property type="match status" value="1"/>
</dbReference>
<comment type="caution">
    <text evidence="8">The sequence shown here is derived from an EMBL/GenBank/DDBJ whole genome shotgun (WGS) entry which is preliminary data.</text>
</comment>
<dbReference type="SMART" id="SM00744">
    <property type="entry name" value="RINGv"/>
    <property type="match status" value="1"/>
</dbReference>
<keyword evidence="1" id="KW-0479">Metal-binding</keyword>
<dbReference type="Proteomes" id="UP001222932">
    <property type="component" value="Unassembled WGS sequence"/>
</dbReference>
<dbReference type="CDD" id="cd16448">
    <property type="entry name" value="RING-H2"/>
    <property type="match status" value="1"/>
</dbReference>
<keyword evidence="3" id="KW-0862">Zinc</keyword>
<name>A0AAD3TU81_9TREE</name>
<dbReference type="PANTHER" id="PTHR15710:SF243">
    <property type="entry name" value="E3 UBIQUITIN-PROTEIN LIGASE PRAJA-2 ISOFORM X1"/>
    <property type="match status" value="1"/>
</dbReference>
<feature type="compositionally biased region" description="Polar residues" evidence="6">
    <location>
        <begin position="158"/>
        <end position="167"/>
    </location>
</feature>
<feature type="domain" description="RING-type" evidence="7">
    <location>
        <begin position="684"/>
        <end position="727"/>
    </location>
</feature>
<evidence type="ECO:0000256" key="4">
    <source>
        <dbReference type="PROSITE-ProRule" id="PRU00175"/>
    </source>
</evidence>
<dbReference type="GO" id="GO:0005737">
    <property type="term" value="C:cytoplasm"/>
    <property type="evidence" value="ECO:0007669"/>
    <property type="project" value="TreeGrafter"/>
</dbReference>
<dbReference type="SMART" id="SM00184">
    <property type="entry name" value="RING"/>
    <property type="match status" value="1"/>
</dbReference>
<evidence type="ECO:0000259" key="7">
    <source>
        <dbReference type="PROSITE" id="PS50089"/>
    </source>
</evidence>
<protein>
    <recommendedName>
        <fullName evidence="7">RING-type domain-containing protein</fullName>
    </recommendedName>
</protein>
<evidence type="ECO:0000256" key="2">
    <source>
        <dbReference type="ARBA" id="ARBA00022771"/>
    </source>
</evidence>
<sequence length="764" mass="83454">MPQRLPDRRAPERMADMPDEWGLLSELGPMSRTDLFSVGDWESAVPSDVEFLVRTGQAVPPVAARRPVRHATRLVGLPPPPMPETAPPPGSLLTQAAHDLELVEARVRRLEREVMDADQTEQAAGDSDSFLTHLRPTGRIVEEQAQREADLSRRSGAREQTTSARGTEILQQISAGGSQTPQPNGASRRAVVTVVPQPSAPSAETPVAAPALGTRTTVPRVERNDAVRDWRNGVAQQPQLPPSTPWDAQPTAASSSQARRQAPSTRPHGGPHVHNWSRWRSEVGQHDTARSAVDPRILYQFDHRWTPISPAAAAGTSGHPREAGPTPIATFARSPVNDASLDYGPNPFEHPATRPEPGTSSIRTRNLAWRRGMRELGREREPDMAGAPPPATSGLRPFLLGTHPPFRASPNWDESGRPSNRLANAAGRHVPSTASSAHATAGDPPAVPRSDGSRPHSVVPQYPDPSITDIDFELAHNPFSTPGFDTVNSYVHSPYITGSPLQSLFRPSERSPAPVSAFANTGRADGGDPVDLSGRTLRRSGTQPGLVPPPTGALGSAAQPQSLTPASFPARPRYGSSLSMFVHEDLYMRMANANTDPEERAVRLLAVALLTIDPQGFINGKVSTPDDFRLRSEMAPQSRTQLFTRAARAVAIFPMLNRRQFMTNVLIRSRWMDARVEGDKDECCPICQDDYEPSQVVWVTPCNHMYHGSCLERWIKTPNVSSCPMCRRDLALLHATSLLCREGTEVARKIWMQMPTDLVPPREH</sequence>
<evidence type="ECO:0000313" key="9">
    <source>
        <dbReference type="Proteomes" id="UP001222932"/>
    </source>
</evidence>
<keyword evidence="9" id="KW-1185">Reference proteome</keyword>
<evidence type="ECO:0000256" key="6">
    <source>
        <dbReference type="SAM" id="MobiDB-lite"/>
    </source>
</evidence>
<evidence type="ECO:0000313" key="8">
    <source>
        <dbReference type="EMBL" id="GMK56938.1"/>
    </source>
</evidence>
<evidence type="ECO:0000256" key="1">
    <source>
        <dbReference type="ARBA" id="ARBA00022723"/>
    </source>
</evidence>
<keyword evidence="5" id="KW-0175">Coiled coil</keyword>
<reference evidence="8" key="1">
    <citation type="journal article" date="2023" name="BMC Genomics">
        <title>Chromosome-level genome assemblies of Cutaneotrichosporon spp. (Trichosporonales, Basidiomycota) reveal imbalanced evolution between nucleotide sequences and chromosome synteny.</title>
        <authorList>
            <person name="Kobayashi Y."/>
            <person name="Kayamori A."/>
            <person name="Aoki K."/>
            <person name="Shiwa Y."/>
            <person name="Matsutani M."/>
            <person name="Fujita N."/>
            <person name="Sugita T."/>
            <person name="Iwasaki W."/>
            <person name="Tanaka N."/>
            <person name="Takashima M."/>
        </authorList>
    </citation>
    <scope>NUCLEOTIDE SEQUENCE</scope>
    <source>
        <strain evidence="8">HIS016</strain>
    </source>
</reference>
<dbReference type="Gene3D" id="3.30.40.10">
    <property type="entry name" value="Zinc/RING finger domain, C3HC4 (zinc finger)"/>
    <property type="match status" value="1"/>
</dbReference>
<dbReference type="InterPro" id="IPR013083">
    <property type="entry name" value="Znf_RING/FYVE/PHD"/>
</dbReference>
<feature type="compositionally biased region" description="Basic and acidic residues" evidence="6">
    <location>
        <begin position="220"/>
        <end position="231"/>
    </location>
</feature>
<dbReference type="GO" id="GO:0061630">
    <property type="term" value="F:ubiquitin protein ligase activity"/>
    <property type="evidence" value="ECO:0007669"/>
    <property type="project" value="TreeGrafter"/>
</dbReference>
<feature type="region of interest" description="Disordered" evidence="6">
    <location>
        <begin position="404"/>
        <end position="463"/>
    </location>
</feature>
<feature type="region of interest" description="Disordered" evidence="6">
    <location>
        <begin position="198"/>
        <end position="276"/>
    </location>
</feature>
<accession>A0AAD3TU81</accession>
<keyword evidence="2 4" id="KW-0863">Zinc-finger</keyword>
<dbReference type="EMBL" id="BTCM01000003">
    <property type="protein sequence ID" value="GMK56938.1"/>
    <property type="molecule type" value="Genomic_DNA"/>
</dbReference>
<dbReference type="SUPFAM" id="SSF57850">
    <property type="entry name" value="RING/U-box"/>
    <property type="match status" value="1"/>
</dbReference>
<proteinExistence type="predicted"/>
<dbReference type="InterPro" id="IPR011016">
    <property type="entry name" value="Znf_RING-CH"/>
</dbReference>
<feature type="region of interest" description="Disordered" evidence="6">
    <location>
        <begin position="137"/>
        <end position="167"/>
    </location>
</feature>
<reference evidence="8" key="2">
    <citation type="submission" date="2023-06" db="EMBL/GenBank/DDBJ databases">
        <authorList>
            <person name="Kobayashi Y."/>
            <person name="Kayamori A."/>
            <person name="Aoki K."/>
            <person name="Shiwa Y."/>
            <person name="Fujita N."/>
            <person name="Sugita T."/>
            <person name="Iwasaki W."/>
            <person name="Tanaka N."/>
            <person name="Takashima M."/>
        </authorList>
    </citation>
    <scope>NUCLEOTIDE SEQUENCE</scope>
    <source>
        <strain evidence="8">HIS016</strain>
    </source>
</reference>
<gene>
    <name evidence="8" type="ORF">CspeluHIS016_0307780</name>
</gene>
<feature type="coiled-coil region" evidence="5">
    <location>
        <begin position="93"/>
        <end position="120"/>
    </location>
</feature>
<dbReference type="InterPro" id="IPR001841">
    <property type="entry name" value="Znf_RING"/>
</dbReference>
<dbReference type="GO" id="GO:0016567">
    <property type="term" value="P:protein ubiquitination"/>
    <property type="evidence" value="ECO:0007669"/>
    <property type="project" value="TreeGrafter"/>
</dbReference>
<dbReference type="GO" id="GO:0008270">
    <property type="term" value="F:zinc ion binding"/>
    <property type="evidence" value="ECO:0007669"/>
    <property type="project" value="UniProtKB-KW"/>
</dbReference>
<feature type="compositionally biased region" description="Low complexity" evidence="6">
    <location>
        <begin position="248"/>
        <end position="266"/>
    </location>
</feature>
<dbReference type="AlphaFoldDB" id="A0AAD3TU81"/>
<feature type="region of interest" description="Disordered" evidence="6">
    <location>
        <begin position="505"/>
        <end position="569"/>
    </location>
</feature>
<evidence type="ECO:0000256" key="3">
    <source>
        <dbReference type="ARBA" id="ARBA00022833"/>
    </source>
</evidence>
<feature type="compositionally biased region" description="Basic and acidic residues" evidence="6">
    <location>
        <begin position="140"/>
        <end position="157"/>
    </location>
</feature>
<dbReference type="PANTHER" id="PTHR15710">
    <property type="entry name" value="E3 UBIQUITIN-PROTEIN LIGASE PRAJA"/>
    <property type="match status" value="1"/>
</dbReference>
<evidence type="ECO:0000256" key="5">
    <source>
        <dbReference type="SAM" id="Coils"/>
    </source>
</evidence>
<feature type="region of interest" description="Disordered" evidence="6">
    <location>
        <begin position="310"/>
        <end position="362"/>
    </location>
</feature>
<organism evidence="8 9">
    <name type="scientific">Cutaneotrichosporon spelunceum</name>
    <dbReference type="NCBI Taxonomy" id="1672016"/>
    <lineage>
        <taxon>Eukaryota</taxon>
        <taxon>Fungi</taxon>
        <taxon>Dikarya</taxon>
        <taxon>Basidiomycota</taxon>
        <taxon>Agaricomycotina</taxon>
        <taxon>Tremellomycetes</taxon>
        <taxon>Trichosporonales</taxon>
        <taxon>Trichosporonaceae</taxon>
        <taxon>Cutaneotrichosporon</taxon>
    </lineage>
</organism>